<dbReference type="InParanoid" id="A0A6C2YGK9"/>
<evidence type="ECO:0000259" key="1">
    <source>
        <dbReference type="PROSITE" id="PS51787"/>
    </source>
</evidence>
<proteinExistence type="predicted"/>
<evidence type="ECO:0000313" key="2">
    <source>
        <dbReference type="EMBL" id="VIP00626.1"/>
    </source>
</evidence>
<protein>
    <recommendedName>
        <fullName evidence="1">Lon N-terminal domain-containing protein</fullName>
    </recommendedName>
</protein>
<dbReference type="Proteomes" id="UP000464378">
    <property type="component" value="Chromosome"/>
</dbReference>
<dbReference type="InterPro" id="IPR015947">
    <property type="entry name" value="PUA-like_sf"/>
</dbReference>
<gene>
    <name evidence="2" type="ORF">GMBLW1_33340</name>
</gene>
<dbReference type="SUPFAM" id="SSF88697">
    <property type="entry name" value="PUA domain-like"/>
    <property type="match status" value="1"/>
</dbReference>
<organism evidence="2">
    <name type="scientific">Tuwongella immobilis</name>
    <dbReference type="NCBI Taxonomy" id="692036"/>
    <lineage>
        <taxon>Bacteria</taxon>
        <taxon>Pseudomonadati</taxon>
        <taxon>Planctomycetota</taxon>
        <taxon>Planctomycetia</taxon>
        <taxon>Gemmatales</taxon>
        <taxon>Gemmataceae</taxon>
        <taxon>Tuwongella</taxon>
    </lineage>
</organism>
<reference evidence="2" key="1">
    <citation type="submission" date="2019-04" db="EMBL/GenBank/DDBJ databases">
        <authorList>
            <consortium name="Science for Life Laboratories"/>
        </authorList>
    </citation>
    <scope>NUCLEOTIDE SEQUENCE</scope>
    <source>
        <strain evidence="2">MBLW1</strain>
    </source>
</reference>
<dbReference type="Gene3D" id="2.30.130.40">
    <property type="entry name" value="LON domain-like"/>
    <property type="match status" value="1"/>
</dbReference>
<dbReference type="PANTHER" id="PTHR46732:SF8">
    <property type="entry name" value="ATP-DEPENDENT PROTEASE LA (LON) DOMAIN PROTEIN"/>
    <property type="match status" value="1"/>
</dbReference>
<keyword evidence="3" id="KW-1185">Reference proteome</keyword>
<name>A0A6C2YGK9_9BACT</name>
<dbReference type="EMBL" id="LR593887">
    <property type="protein sequence ID" value="VTR96670.1"/>
    <property type="molecule type" value="Genomic_DNA"/>
</dbReference>
<dbReference type="InterPro" id="IPR046336">
    <property type="entry name" value="Lon_prtase_N_sf"/>
</dbReference>
<sequence>MFPHGVQPLHIFEPRYRQLMADCLTDDRLIALVLLKPGWEPTYDDRPPIEAIACLGEVIVDQKLPDGRYNLLLRGISRIRILEEITTDRLYRTARVDLIADGIMPEPTHGQKMRSKLRETVMPRFQGNEASREQLEAMFDGEMALGTLLDILAFALPIPLLMKQALLEQTDVLLRGRMLLDILTPKSDRPFPPTFSPN</sequence>
<dbReference type="SMART" id="SM00464">
    <property type="entry name" value="LON"/>
    <property type="match status" value="1"/>
</dbReference>
<dbReference type="Pfam" id="PF02190">
    <property type="entry name" value="LON_substr_bdg"/>
    <property type="match status" value="1"/>
</dbReference>
<dbReference type="EMBL" id="LR586016">
    <property type="protein sequence ID" value="VIP00626.1"/>
    <property type="molecule type" value="Genomic_DNA"/>
</dbReference>
<feature type="domain" description="Lon N-terminal" evidence="1">
    <location>
        <begin position="1"/>
        <end position="187"/>
    </location>
</feature>
<accession>A0A6C2YGK9</accession>
<dbReference type="KEGG" id="tim:GMBLW1_33340"/>
<evidence type="ECO:0000313" key="3">
    <source>
        <dbReference type="Proteomes" id="UP000464378"/>
    </source>
</evidence>
<dbReference type="InterPro" id="IPR003111">
    <property type="entry name" value="Lon_prtase_N"/>
</dbReference>
<dbReference type="PANTHER" id="PTHR46732">
    <property type="entry name" value="ATP-DEPENDENT PROTEASE LA (LON) DOMAIN PROTEIN"/>
    <property type="match status" value="1"/>
</dbReference>
<dbReference type="AlphaFoldDB" id="A0A6C2YGK9"/>
<dbReference type="PROSITE" id="PS51787">
    <property type="entry name" value="LON_N"/>
    <property type="match status" value="1"/>
</dbReference>